<evidence type="ECO:0000313" key="9">
    <source>
        <dbReference type="Proteomes" id="UP000190831"/>
    </source>
</evidence>
<dbReference type="InterPro" id="IPR048625">
    <property type="entry name" value="Sec10_N"/>
</dbReference>
<keyword evidence="2" id="KW-0813">Transport</keyword>
<evidence type="ECO:0000256" key="4">
    <source>
        <dbReference type="ARBA" id="ARBA00023054"/>
    </source>
</evidence>
<dbReference type="OrthoDB" id="125856at2759"/>
<dbReference type="GO" id="GO:0006893">
    <property type="term" value="P:Golgi to plasma membrane transport"/>
    <property type="evidence" value="ECO:0007669"/>
    <property type="project" value="TreeGrafter"/>
</dbReference>
<dbReference type="InterPro" id="IPR009976">
    <property type="entry name" value="Sec10-like"/>
</dbReference>
<name>A0A1G4MJT3_LACFM</name>
<evidence type="ECO:0000259" key="7">
    <source>
        <dbReference type="Pfam" id="PF20667"/>
    </source>
</evidence>
<reference evidence="8 9" key="1">
    <citation type="submission" date="2016-03" db="EMBL/GenBank/DDBJ databases">
        <authorList>
            <person name="Devillers H."/>
        </authorList>
    </citation>
    <scope>NUCLEOTIDE SEQUENCE [LARGE SCALE GENOMIC DNA]</scope>
    <source>
        <strain evidence="8">CBS 6772</strain>
    </source>
</reference>
<gene>
    <name evidence="8" type="ORF">LAFE_0H06524G</name>
</gene>
<dbReference type="GO" id="GO:0006887">
    <property type="term" value="P:exocytosis"/>
    <property type="evidence" value="ECO:0007669"/>
    <property type="project" value="UniProtKB-KW"/>
</dbReference>
<evidence type="ECO:0000256" key="5">
    <source>
        <dbReference type="SAM" id="Coils"/>
    </source>
</evidence>
<dbReference type="Pfam" id="PF07393">
    <property type="entry name" value="Sec10_HB"/>
    <property type="match status" value="1"/>
</dbReference>
<protein>
    <submittedName>
        <fullName evidence="8">LAFE_0H06524g1_1</fullName>
    </submittedName>
</protein>
<keyword evidence="3" id="KW-0268">Exocytosis</keyword>
<evidence type="ECO:0000256" key="2">
    <source>
        <dbReference type="ARBA" id="ARBA00022448"/>
    </source>
</evidence>
<evidence type="ECO:0000313" key="8">
    <source>
        <dbReference type="EMBL" id="SCW04127.1"/>
    </source>
</evidence>
<dbReference type="PANTHER" id="PTHR12100:SF0">
    <property type="entry name" value="EXOCYST COMPLEX COMPONENT 5"/>
    <property type="match status" value="1"/>
</dbReference>
<dbReference type="GO" id="GO:0000145">
    <property type="term" value="C:exocyst"/>
    <property type="evidence" value="ECO:0007669"/>
    <property type="project" value="TreeGrafter"/>
</dbReference>
<dbReference type="InterPro" id="IPR048627">
    <property type="entry name" value="Sec10_HB"/>
</dbReference>
<dbReference type="AlphaFoldDB" id="A0A1G4MJT3"/>
<evidence type="ECO:0000256" key="1">
    <source>
        <dbReference type="ARBA" id="ARBA00006572"/>
    </source>
</evidence>
<organism evidence="8 9">
    <name type="scientific">Lachancea fermentati</name>
    <name type="common">Zygosaccharomyces fermentati</name>
    <dbReference type="NCBI Taxonomy" id="4955"/>
    <lineage>
        <taxon>Eukaryota</taxon>
        <taxon>Fungi</taxon>
        <taxon>Dikarya</taxon>
        <taxon>Ascomycota</taxon>
        <taxon>Saccharomycotina</taxon>
        <taxon>Saccharomycetes</taxon>
        <taxon>Saccharomycetales</taxon>
        <taxon>Saccharomycetaceae</taxon>
        <taxon>Lachancea</taxon>
    </lineage>
</organism>
<feature type="domain" description="Exocyst complex component Sec10-like alpha-helical bundle" evidence="6">
    <location>
        <begin position="178"/>
        <end position="820"/>
    </location>
</feature>
<dbReference type="OMA" id="PLCKHHY"/>
<feature type="coiled-coil region" evidence="5">
    <location>
        <begin position="58"/>
        <end position="92"/>
    </location>
</feature>
<dbReference type="PANTHER" id="PTHR12100">
    <property type="entry name" value="SEC10"/>
    <property type="match status" value="1"/>
</dbReference>
<proteinExistence type="inferred from homology"/>
<keyword evidence="4 5" id="KW-0175">Coiled coil</keyword>
<dbReference type="Gene3D" id="1.20.58.1970">
    <property type="match status" value="1"/>
</dbReference>
<feature type="domain" description="Exocyst complex component Sec10 N-terminal" evidence="7">
    <location>
        <begin position="54"/>
        <end position="167"/>
    </location>
</feature>
<dbReference type="Pfam" id="PF20667">
    <property type="entry name" value="Sec10_N"/>
    <property type="match status" value="1"/>
</dbReference>
<comment type="similarity">
    <text evidence="1">Belongs to the SEC10 family.</text>
</comment>
<evidence type="ECO:0000259" key="6">
    <source>
        <dbReference type="Pfam" id="PF07393"/>
    </source>
</evidence>
<accession>A0A1G4MJT3</accession>
<dbReference type="EMBL" id="LT598491">
    <property type="protein sequence ID" value="SCW04127.1"/>
    <property type="molecule type" value="Genomic_DNA"/>
</dbReference>
<evidence type="ECO:0000256" key="3">
    <source>
        <dbReference type="ARBA" id="ARBA00022483"/>
    </source>
</evidence>
<dbReference type="Proteomes" id="UP000190831">
    <property type="component" value="Chromosome H"/>
</dbReference>
<dbReference type="STRING" id="4955.A0A1G4MJT3"/>
<keyword evidence="9" id="KW-1185">Reference proteome</keyword>
<sequence length="828" mass="94710">MNTLYELDPKWRDLLKLDNFLGGLTVHEFVQEISSDHSLKTTAAYAGTWEHLDPKPYIRTFESTLKELKKLSDDAESRKSQLEQQVSKHELLHAQNIMHLSNNVQVIIDNCGHLDDRLTNVTQVVSPLGEKLEKAIKRKNVYVKSVELISQYSTFYTNNESPELERLRLSGDWRAKGRAAIMIKNLLSLARQVETKSLPRTVETTSIIEKYSEVMENELLASFSTAYRENDFTKLNEIALILNRFNGGLNVIQSFINQHEYFIDTKQLDLDENGVFFDETFKEKITDPDNHGVFYENSMVKKLDEIETVIKNESKVVKKVFEARAEYVLQLFIERIFAQKIESRVEFLLNASLSLSNLAYVRMLHALYSLIGQFVKDLSEFFQILEVDNTNGLSSTLEHCYVDLFSKTIYDRSKYFDIEKRGLESVLAQKTSDFNIEHDKDIRARALSNKLQSIPEFADVSEVSELNATSANKLSQINSFFRAHLEKEKKALSLSRSSSFIHGSSGHQNNGLSSPGPLDSQDDPFFTLQKIDTMLKCAVESFARVMELVPNKAGDFSYELLEIVLMGTVGSYVESGLETAYALLTRVDAQKDNIQLSFLKYVSKSTEILGLISASIKTVILPLLTNSPTIKKKIITLSNSYIKKCELLINVIMEETIIMYSQRFTNSLSKQKKKDFVPRTQNLMDQDTLPATEIVSVLNSLYSQVTQYLRNDNLKSFLLEVGRDLYHQLIEHYKKFQVSSIGGIMVTKDIIGFQTAIEEWSIQELLDAFATLRELANLFTVQPELLESLTKEGRLANLDKNIISEYISKREDFNHESFVNKFKVNLRL</sequence>